<feature type="non-terminal residue" evidence="2">
    <location>
        <position position="1"/>
    </location>
</feature>
<sequence length="61" mass="7103">VCYTPEALDIKLCIRLQTIIAQALFIIVSICIRMQKIFRVTSGLRKITSDDKHWVNYDNFS</sequence>
<dbReference type="EMBL" id="UINC01024876">
    <property type="protein sequence ID" value="SVA99396.1"/>
    <property type="molecule type" value="Genomic_DNA"/>
</dbReference>
<evidence type="ECO:0000313" key="2">
    <source>
        <dbReference type="EMBL" id="SVA99396.1"/>
    </source>
</evidence>
<name>A0A382ACZ8_9ZZZZ</name>
<organism evidence="2">
    <name type="scientific">marine metagenome</name>
    <dbReference type="NCBI Taxonomy" id="408172"/>
    <lineage>
        <taxon>unclassified sequences</taxon>
        <taxon>metagenomes</taxon>
        <taxon>ecological metagenomes</taxon>
    </lineage>
</organism>
<keyword evidence="1" id="KW-0472">Membrane</keyword>
<proteinExistence type="predicted"/>
<evidence type="ECO:0000256" key="1">
    <source>
        <dbReference type="SAM" id="Phobius"/>
    </source>
</evidence>
<keyword evidence="1" id="KW-0812">Transmembrane</keyword>
<keyword evidence="1" id="KW-1133">Transmembrane helix</keyword>
<reference evidence="2" key="1">
    <citation type="submission" date="2018-05" db="EMBL/GenBank/DDBJ databases">
        <authorList>
            <person name="Lanie J.A."/>
            <person name="Ng W.-L."/>
            <person name="Kazmierczak K.M."/>
            <person name="Andrzejewski T.M."/>
            <person name="Davidsen T.M."/>
            <person name="Wayne K.J."/>
            <person name="Tettelin H."/>
            <person name="Glass J.I."/>
            <person name="Rusch D."/>
            <person name="Podicherti R."/>
            <person name="Tsui H.-C.T."/>
            <person name="Winkler M.E."/>
        </authorList>
    </citation>
    <scope>NUCLEOTIDE SEQUENCE</scope>
</reference>
<accession>A0A382ACZ8</accession>
<dbReference type="AlphaFoldDB" id="A0A382ACZ8"/>
<protein>
    <submittedName>
        <fullName evidence="2">Uncharacterized protein</fullName>
    </submittedName>
</protein>
<gene>
    <name evidence="2" type="ORF">METZ01_LOCUS152250</name>
</gene>
<feature type="transmembrane region" description="Helical" evidence="1">
    <location>
        <begin position="14"/>
        <end position="32"/>
    </location>
</feature>